<feature type="compositionally biased region" description="Basic and acidic residues" evidence="1">
    <location>
        <begin position="441"/>
        <end position="461"/>
    </location>
</feature>
<feature type="region of interest" description="Disordered" evidence="1">
    <location>
        <begin position="205"/>
        <end position="243"/>
    </location>
</feature>
<reference evidence="2 3" key="1">
    <citation type="submission" date="2019-02" db="EMBL/GenBank/DDBJ databases">
        <title>Genome sequencing of the rare red list fungi Phellinidium pouzarii.</title>
        <authorList>
            <person name="Buettner E."/>
            <person name="Kellner H."/>
        </authorList>
    </citation>
    <scope>NUCLEOTIDE SEQUENCE [LARGE SCALE GENOMIC DNA]</scope>
    <source>
        <strain evidence="2 3">DSM 108285</strain>
    </source>
</reference>
<proteinExistence type="predicted"/>
<feature type="compositionally biased region" description="Low complexity" evidence="1">
    <location>
        <begin position="226"/>
        <end position="238"/>
    </location>
</feature>
<dbReference type="Proteomes" id="UP000308199">
    <property type="component" value="Unassembled WGS sequence"/>
</dbReference>
<feature type="region of interest" description="Disordered" evidence="1">
    <location>
        <begin position="146"/>
        <end position="192"/>
    </location>
</feature>
<protein>
    <submittedName>
        <fullName evidence="2">Uncharacterized protein</fullName>
    </submittedName>
</protein>
<comment type="caution">
    <text evidence="2">The sequence shown here is derived from an EMBL/GenBank/DDBJ whole genome shotgun (WGS) entry which is preliminary data.</text>
</comment>
<feature type="region of interest" description="Disordered" evidence="1">
    <location>
        <begin position="420"/>
        <end position="589"/>
    </location>
</feature>
<keyword evidence="3" id="KW-1185">Reference proteome</keyword>
<dbReference type="OrthoDB" id="3269693at2759"/>
<dbReference type="AlphaFoldDB" id="A0A4S4L265"/>
<name>A0A4S4L265_9AGAM</name>
<dbReference type="EMBL" id="SGPK01000280">
    <property type="protein sequence ID" value="THH05187.1"/>
    <property type="molecule type" value="Genomic_DNA"/>
</dbReference>
<feature type="compositionally biased region" description="Basic and acidic residues" evidence="1">
    <location>
        <begin position="420"/>
        <end position="432"/>
    </location>
</feature>
<organism evidence="2 3">
    <name type="scientific">Phellinidium pouzarii</name>
    <dbReference type="NCBI Taxonomy" id="167371"/>
    <lineage>
        <taxon>Eukaryota</taxon>
        <taxon>Fungi</taxon>
        <taxon>Dikarya</taxon>
        <taxon>Basidiomycota</taxon>
        <taxon>Agaricomycotina</taxon>
        <taxon>Agaricomycetes</taxon>
        <taxon>Hymenochaetales</taxon>
        <taxon>Hymenochaetaceae</taxon>
        <taxon>Phellinidium</taxon>
    </lineage>
</organism>
<evidence type="ECO:0000313" key="3">
    <source>
        <dbReference type="Proteomes" id="UP000308199"/>
    </source>
</evidence>
<sequence length="589" mass="66079">MPAALAIIHEVERRFGKIREFKLVQDKDMPMEYMPFIFVNFANINSVNLIRDPGDMSLSFSVVPWNTAGYIDGGIALEDIKDYLRPTHIEDDASLSETVSKVEDVLNIKGLDEVVEKPISSTHSLHASLEEHYNEDVSLSGAVGKLKQPISPENHSHNDISLSDSLKSTEEPQGVAVNEKSRTEDDVAFQGVSIEEPISIKEPLEEQSEEQFHAALDGHPPNKDQSLSLSEEPSYPNSEENRSTVADLKKEIVYRFSIPEHNLVLNRKLARDLFPTQYVKNGKPTMPKEKRIRVARAFIEWGGFYPSYNFLNEFTNAEGKVTPDLDVDALIHAGEEHVAVDVADATPSDPEKAREHAVLVATRAMRASLIRQRVRLRDLGESDHGFVQREGRTVVAEWLPGHKPEQRDLVSKNLLKRNVEQPGEERAQEARESSVNTIQKKGADVEQKPKALSKAEEESWERLVAQIIPGSMPPAKSEATKPLSSTPTKRPQKKNPARTSLPFASAFQAPSPHAKSLTAPSHPVTKDEDESYSHSQAETSLHEKSQSSSRNELANNRARRQARKIEEEQRQQQESFKSKLLGWMRTGIR</sequence>
<accession>A0A4S4L265</accession>
<gene>
    <name evidence="2" type="ORF">EW145_g4985</name>
</gene>
<evidence type="ECO:0000313" key="2">
    <source>
        <dbReference type="EMBL" id="THH05187.1"/>
    </source>
</evidence>
<evidence type="ECO:0000256" key="1">
    <source>
        <dbReference type="SAM" id="MobiDB-lite"/>
    </source>
</evidence>